<dbReference type="EMBL" id="JBHTKJ010000011">
    <property type="protein sequence ID" value="MFD1037774.1"/>
    <property type="molecule type" value="Genomic_DNA"/>
</dbReference>
<dbReference type="Proteomes" id="UP001597040">
    <property type="component" value="Unassembled WGS sequence"/>
</dbReference>
<evidence type="ECO:0000256" key="1">
    <source>
        <dbReference type="SAM" id="Phobius"/>
    </source>
</evidence>
<feature type="transmembrane region" description="Helical" evidence="1">
    <location>
        <begin position="78"/>
        <end position="96"/>
    </location>
</feature>
<evidence type="ECO:0008006" key="4">
    <source>
        <dbReference type="Google" id="ProtNLM"/>
    </source>
</evidence>
<organism evidence="2 3">
    <name type="scientific">Virgibacillus byunsanensis</name>
    <dbReference type="NCBI Taxonomy" id="570945"/>
    <lineage>
        <taxon>Bacteria</taxon>
        <taxon>Bacillati</taxon>
        <taxon>Bacillota</taxon>
        <taxon>Bacilli</taxon>
        <taxon>Bacillales</taxon>
        <taxon>Bacillaceae</taxon>
        <taxon>Virgibacillus</taxon>
    </lineage>
</organism>
<protein>
    <recommendedName>
        <fullName evidence="4">DUF1700 domain-containing protein</fullName>
    </recommendedName>
</protein>
<comment type="caution">
    <text evidence="2">The sequence shown here is derived from an EMBL/GenBank/DDBJ whole genome shotgun (WGS) entry which is preliminary data.</text>
</comment>
<accession>A0ABW3LJV6</accession>
<keyword evidence="3" id="KW-1185">Reference proteome</keyword>
<sequence>MIVGEDQFFQELKNELADHPEIEKILADYELHVYELSQEESMDEQNMYNELVNRLGAPHEIARLWQQEIDITPRKMQWLFVLFNIGIFIGGGLLTISYNVFHWNWIDLLWVGLTGVPSVIIFIYILFWGLLGYEIGKEFGHSGLKLLRKTFLFSIVPNLVLMYLVIFGLIPHNWFQPLLNVPFIIVCIVFTAFLYPISWLGYRWGRKISV</sequence>
<keyword evidence="1" id="KW-0812">Transmembrane</keyword>
<feature type="transmembrane region" description="Helical" evidence="1">
    <location>
        <begin position="151"/>
        <end position="170"/>
    </location>
</feature>
<feature type="transmembrane region" description="Helical" evidence="1">
    <location>
        <begin position="182"/>
        <end position="202"/>
    </location>
</feature>
<reference evidence="3" key="1">
    <citation type="journal article" date="2019" name="Int. J. Syst. Evol. Microbiol.">
        <title>The Global Catalogue of Microorganisms (GCM) 10K type strain sequencing project: providing services to taxonomists for standard genome sequencing and annotation.</title>
        <authorList>
            <consortium name="The Broad Institute Genomics Platform"/>
            <consortium name="The Broad Institute Genome Sequencing Center for Infectious Disease"/>
            <person name="Wu L."/>
            <person name="Ma J."/>
        </authorList>
    </citation>
    <scope>NUCLEOTIDE SEQUENCE [LARGE SCALE GENOMIC DNA]</scope>
    <source>
        <strain evidence="3">CCUG 56754</strain>
    </source>
</reference>
<keyword evidence="1" id="KW-1133">Transmembrane helix</keyword>
<evidence type="ECO:0000313" key="3">
    <source>
        <dbReference type="Proteomes" id="UP001597040"/>
    </source>
</evidence>
<name>A0ABW3LJV6_9BACI</name>
<feature type="transmembrane region" description="Helical" evidence="1">
    <location>
        <begin position="108"/>
        <end position="131"/>
    </location>
</feature>
<evidence type="ECO:0000313" key="2">
    <source>
        <dbReference type="EMBL" id="MFD1037774.1"/>
    </source>
</evidence>
<dbReference type="Pfam" id="PF22564">
    <property type="entry name" value="HAAS"/>
    <property type="match status" value="1"/>
</dbReference>
<gene>
    <name evidence="2" type="ORF">ACFQ3N_05030</name>
</gene>
<keyword evidence="1" id="KW-0472">Membrane</keyword>
<dbReference type="RefSeq" id="WP_390360147.1">
    <property type="nucleotide sequence ID" value="NZ_JBHTKJ010000011.1"/>
</dbReference>
<proteinExistence type="predicted"/>